<feature type="compositionally biased region" description="Acidic residues" evidence="1">
    <location>
        <begin position="53"/>
        <end position="74"/>
    </location>
</feature>
<comment type="caution">
    <text evidence="2">The sequence shown here is derived from an EMBL/GenBank/DDBJ whole genome shotgun (WGS) entry which is preliminary data.</text>
</comment>
<organism evidence="2 3">
    <name type="scientific">Eleusine coracana subsp. coracana</name>
    <dbReference type="NCBI Taxonomy" id="191504"/>
    <lineage>
        <taxon>Eukaryota</taxon>
        <taxon>Viridiplantae</taxon>
        <taxon>Streptophyta</taxon>
        <taxon>Embryophyta</taxon>
        <taxon>Tracheophyta</taxon>
        <taxon>Spermatophyta</taxon>
        <taxon>Magnoliopsida</taxon>
        <taxon>Liliopsida</taxon>
        <taxon>Poales</taxon>
        <taxon>Poaceae</taxon>
        <taxon>PACMAD clade</taxon>
        <taxon>Chloridoideae</taxon>
        <taxon>Cynodonteae</taxon>
        <taxon>Eleusininae</taxon>
        <taxon>Eleusine</taxon>
    </lineage>
</organism>
<evidence type="ECO:0000313" key="2">
    <source>
        <dbReference type="EMBL" id="GJN01592.1"/>
    </source>
</evidence>
<protein>
    <submittedName>
        <fullName evidence="2">Uncharacterized protein</fullName>
    </submittedName>
</protein>
<gene>
    <name evidence="2" type="primary">ga18869</name>
    <name evidence="2" type="ORF">PR202_ga18869</name>
</gene>
<name>A0AAV5CSZ7_ELECO</name>
<dbReference type="Proteomes" id="UP001054889">
    <property type="component" value="Unassembled WGS sequence"/>
</dbReference>
<feature type="compositionally biased region" description="Basic and acidic residues" evidence="1">
    <location>
        <begin position="36"/>
        <end position="47"/>
    </location>
</feature>
<dbReference type="AlphaFoldDB" id="A0AAV5CSZ7"/>
<keyword evidence="3" id="KW-1185">Reference proteome</keyword>
<accession>A0AAV5CSZ7</accession>
<reference evidence="2" key="2">
    <citation type="submission" date="2021-12" db="EMBL/GenBank/DDBJ databases">
        <title>Resequencing data analysis of finger millet.</title>
        <authorList>
            <person name="Hatakeyama M."/>
            <person name="Aluri S."/>
            <person name="Balachadran M.T."/>
            <person name="Sivarajan S.R."/>
            <person name="Poveda L."/>
            <person name="Shimizu-Inatsugi R."/>
            <person name="Schlapbach R."/>
            <person name="Sreeman S.M."/>
            <person name="Shimizu K.K."/>
        </authorList>
    </citation>
    <scope>NUCLEOTIDE SEQUENCE</scope>
</reference>
<proteinExistence type="predicted"/>
<evidence type="ECO:0000256" key="1">
    <source>
        <dbReference type="SAM" id="MobiDB-lite"/>
    </source>
</evidence>
<reference evidence="2" key="1">
    <citation type="journal article" date="2018" name="DNA Res.">
        <title>Multiple hybrid de novo genome assembly of finger millet, an orphan allotetraploid crop.</title>
        <authorList>
            <person name="Hatakeyama M."/>
            <person name="Aluri S."/>
            <person name="Balachadran M.T."/>
            <person name="Sivarajan S.R."/>
            <person name="Patrignani A."/>
            <person name="Gruter S."/>
            <person name="Poveda L."/>
            <person name="Shimizu-Inatsugi R."/>
            <person name="Baeten J."/>
            <person name="Francoijs K.J."/>
            <person name="Nataraja K.N."/>
            <person name="Reddy Y.A.N."/>
            <person name="Phadnis S."/>
            <person name="Ravikumar R.L."/>
            <person name="Schlapbach R."/>
            <person name="Sreeman S.M."/>
            <person name="Shimizu K.K."/>
        </authorList>
    </citation>
    <scope>NUCLEOTIDE SEQUENCE</scope>
</reference>
<sequence>MDTMTPAALHACGTDAAVAEKLLTAVVAEGPICHMPDFDMNKKKSDELAPTDAGDEDDGGDDGDEDGDFDVPLT</sequence>
<evidence type="ECO:0000313" key="3">
    <source>
        <dbReference type="Proteomes" id="UP001054889"/>
    </source>
</evidence>
<feature type="region of interest" description="Disordered" evidence="1">
    <location>
        <begin position="34"/>
        <end position="74"/>
    </location>
</feature>
<dbReference type="EMBL" id="BQKI01000009">
    <property type="protein sequence ID" value="GJN01592.1"/>
    <property type="molecule type" value="Genomic_DNA"/>
</dbReference>